<dbReference type="PANTHER" id="PTHR32114:SF2">
    <property type="entry name" value="ABC TRANSPORTER ABCH.3"/>
    <property type="match status" value="1"/>
</dbReference>
<dbReference type="Pfam" id="PF00149">
    <property type="entry name" value="Metallophos"/>
    <property type="match status" value="1"/>
</dbReference>
<dbReference type="GO" id="GO:0006302">
    <property type="term" value="P:double-strand break repair"/>
    <property type="evidence" value="ECO:0007669"/>
    <property type="project" value="InterPro"/>
</dbReference>
<evidence type="ECO:0000256" key="1">
    <source>
        <dbReference type="SAM" id="Coils"/>
    </source>
</evidence>
<dbReference type="InterPro" id="IPR029052">
    <property type="entry name" value="Metallo-depent_PP-like"/>
</dbReference>
<dbReference type="PANTHER" id="PTHR32114">
    <property type="entry name" value="ABC TRANSPORTER ABCH.3"/>
    <property type="match status" value="1"/>
</dbReference>
<dbReference type="InterPro" id="IPR038729">
    <property type="entry name" value="Rad50/SbcC_AAA"/>
</dbReference>
<feature type="region of interest" description="Disordered" evidence="2">
    <location>
        <begin position="342"/>
        <end position="383"/>
    </location>
</feature>
<name>A0AAN6UXA8_9PEZI</name>
<evidence type="ECO:0000259" key="3">
    <source>
        <dbReference type="Pfam" id="PF00149"/>
    </source>
</evidence>
<dbReference type="Gene3D" id="3.60.21.10">
    <property type="match status" value="1"/>
</dbReference>
<dbReference type="EMBL" id="MU853625">
    <property type="protein sequence ID" value="KAK4140674.1"/>
    <property type="molecule type" value="Genomic_DNA"/>
</dbReference>
<accession>A0AAN6UXA8</accession>
<keyword evidence="6" id="KW-1185">Reference proteome</keyword>
<dbReference type="GO" id="GO:0003677">
    <property type="term" value="F:DNA binding"/>
    <property type="evidence" value="ECO:0007669"/>
    <property type="project" value="UniProtKB-ARBA"/>
</dbReference>
<dbReference type="GeneID" id="87814814"/>
<reference evidence="5" key="2">
    <citation type="submission" date="2023-05" db="EMBL/GenBank/DDBJ databases">
        <authorList>
            <consortium name="Lawrence Berkeley National Laboratory"/>
            <person name="Steindorff A."/>
            <person name="Hensen N."/>
            <person name="Bonometti L."/>
            <person name="Westerberg I."/>
            <person name="Brannstrom I.O."/>
            <person name="Guillou S."/>
            <person name="Cros-Aarteil S."/>
            <person name="Calhoun S."/>
            <person name="Haridas S."/>
            <person name="Kuo A."/>
            <person name="Mondo S."/>
            <person name="Pangilinan J."/>
            <person name="Riley R."/>
            <person name="Labutti K."/>
            <person name="Andreopoulos B."/>
            <person name="Lipzen A."/>
            <person name="Chen C."/>
            <person name="Yanf M."/>
            <person name="Daum C."/>
            <person name="Ng V."/>
            <person name="Clum A."/>
            <person name="Ohm R."/>
            <person name="Martin F."/>
            <person name="Silar P."/>
            <person name="Natvig D."/>
            <person name="Lalanne C."/>
            <person name="Gautier V."/>
            <person name="Ament-Velasquez S.L."/>
            <person name="Kruys A."/>
            <person name="Hutchinson M.I."/>
            <person name="Powell A.J."/>
            <person name="Barry K."/>
            <person name="Miller A.N."/>
            <person name="Grigoriev I.V."/>
            <person name="Debuchy R."/>
            <person name="Gladieux P."/>
            <person name="Thoren M.H."/>
            <person name="Johannesson H."/>
        </authorList>
    </citation>
    <scope>NUCLEOTIDE SEQUENCE</scope>
    <source>
        <strain evidence="5">CBS 141.50</strain>
    </source>
</reference>
<dbReference type="SUPFAM" id="SSF56300">
    <property type="entry name" value="Metallo-dependent phosphatases"/>
    <property type="match status" value="1"/>
</dbReference>
<feature type="domain" description="Calcineurin-like phosphoesterase" evidence="3">
    <location>
        <begin position="12"/>
        <end position="178"/>
    </location>
</feature>
<organism evidence="5 6">
    <name type="scientific">Dichotomopilus funicola</name>
    <dbReference type="NCBI Taxonomy" id="1934379"/>
    <lineage>
        <taxon>Eukaryota</taxon>
        <taxon>Fungi</taxon>
        <taxon>Dikarya</taxon>
        <taxon>Ascomycota</taxon>
        <taxon>Pezizomycotina</taxon>
        <taxon>Sordariomycetes</taxon>
        <taxon>Sordariomycetidae</taxon>
        <taxon>Sordariales</taxon>
        <taxon>Chaetomiaceae</taxon>
        <taxon>Dichotomopilus</taxon>
    </lineage>
</organism>
<dbReference type="RefSeq" id="XP_062634045.1">
    <property type="nucleotide sequence ID" value="XM_062778201.1"/>
</dbReference>
<dbReference type="Pfam" id="PF13476">
    <property type="entry name" value="AAA_23"/>
    <property type="match status" value="1"/>
</dbReference>
<evidence type="ECO:0008006" key="7">
    <source>
        <dbReference type="Google" id="ProtNLM"/>
    </source>
</evidence>
<sequence length="1186" mass="131636">MRGPPSSAVRWLLLSDLHFKRHDLDRVRQTAKWIVAEAERNQVNRAVVCGDLLTSRAMQPTQVLSACYHFIGLLSDVVPRIHILLGNHDLVYRRDYETTALNALNIKRLAPFVSLHSAVSRHEWDGRRVLLLPFREEQNVLTEAVAALNPDEAGDTVAFAHLAINKAITQRYVVGAGGLDNPRAINSITHHGLTGPGQFASLARTFTGHFHSHQTMIQEQPGTDGIDLGGSVTYLGSPLQLSWADLYDEQRGVVLFNPETLEHKLLINPHAINYITADLQQILDDQVNQNAVADKHVMLTGKLTHFKYATARDKLLSLGVRSVRSWTPKGLTLRAERSSFGGLGGSVPASDASVQPLEEEPIGDETGLGTTDDAPGSDPSADVAEPLAESLDLIAEVRGYVESLDLDESLSSRRDELVRVGQHIIQGSRDTANQDDDGVKVKYGDFLAASSQVIGARTATELAGPSTHIFVAEPRSLTITNFLGVQNTIHIDFQKDLPRGLTFLVGDNGSGKSTIVEAMVWCQFGQCIRSGLAANDVINDKAGKNCSVTAEFANGYAISRYRKHKREKNRVVVSLHGEPQPQLEHAETRTTQAAINELLGTDYETYIRTVVLSHESAASFLNSTPTQRRELIEASLGLSMLDRCGNLSRLLLKDIEANMTKVEVDLGSLVRKMEDTERRLRDLRRTQKRLDNEAEEAVVALDAAMQDQERTSKEIQALELKDVDLRAERLMLQKQIQAELADLEQLGREIRRLETKRREMQLLEKQRHAESTSWLGQLEQQLSQRLEAMPAVHPTGLRKRLHVTETSILSFLLMAIRRLRCMFRVPNDDSAQGTTSAENDKNEQMAAINGLRRDIENNTSRLQGLRNEEKQNINHARIISDQRDQARQTQKACEALQQRAAIKQSDAATYKHLAEKEQSALNSLDLKKSAVATQLQALAAHRELFVFWFTALAKRTRRGSSPLPSSAKKATTTTTNNFREDILAKSLSQLNTLLMQAVTMLYDDETRAQHAEMEPSPGMMMTMLHSLLDSSAESSTGTVSPSLTEEESTIPILNSRLTIHPALSYPKRSSGERKRLDLALFFALLQLARARSPHRAHYVLVDEVFDSLDRAGQAAVVRWCGAMSRAVVEWIVVITHSQVLVEQQRELGEEDMVRKVLVVEARMGKGGTELFVLGRGIGGDGKVESG</sequence>
<feature type="domain" description="Rad50/SbcC-type AAA" evidence="4">
    <location>
        <begin position="476"/>
        <end position="732"/>
    </location>
</feature>
<dbReference type="Proteomes" id="UP001302676">
    <property type="component" value="Unassembled WGS sequence"/>
</dbReference>
<dbReference type="AlphaFoldDB" id="A0AAN6UXA8"/>
<dbReference type="InterPro" id="IPR004843">
    <property type="entry name" value="Calcineurin-like_PHP"/>
</dbReference>
<feature type="coiled-coil region" evidence="1">
    <location>
        <begin position="848"/>
        <end position="899"/>
    </location>
</feature>
<dbReference type="CDD" id="cd00838">
    <property type="entry name" value="MPP_superfamily"/>
    <property type="match status" value="1"/>
</dbReference>
<dbReference type="Gene3D" id="3.40.50.300">
    <property type="entry name" value="P-loop containing nucleotide triphosphate hydrolases"/>
    <property type="match status" value="2"/>
</dbReference>
<proteinExistence type="predicted"/>
<keyword evidence="1" id="KW-0175">Coiled coil</keyword>
<protein>
    <recommendedName>
        <fullName evidence="7">Rad50/SbcC-type AAA domain-containing protein</fullName>
    </recommendedName>
</protein>
<dbReference type="SUPFAM" id="SSF52540">
    <property type="entry name" value="P-loop containing nucleoside triphosphate hydrolases"/>
    <property type="match status" value="1"/>
</dbReference>
<evidence type="ECO:0000313" key="5">
    <source>
        <dbReference type="EMBL" id="KAK4140674.1"/>
    </source>
</evidence>
<comment type="caution">
    <text evidence="5">The sequence shown here is derived from an EMBL/GenBank/DDBJ whole genome shotgun (WGS) entry which is preliminary data.</text>
</comment>
<evidence type="ECO:0000256" key="2">
    <source>
        <dbReference type="SAM" id="MobiDB-lite"/>
    </source>
</evidence>
<gene>
    <name evidence="5" type="ORF">C8A04DRAFT_14703</name>
</gene>
<dbReference type="GO" id="GO:0016887">
    <property type="term" value="F:ATP hydrolysis activity"/>
    <property type="evidence" value="ECO:0007669"/>
    <property type="project" value="InterPro"/>
</dbReference>
<evidence type="ECO:0000259" key="4">
    <source>
        <dbReference type="Pfam" id="PF13476"/>
    </source>
</evidence>
<reference evidence="5" key="1">
    <citation type="journal article" date="2023" name="Mol. Phylogenet. Evol.">
        <title>Genome-scale phylogeny and comparative genomics of the fungal order Sordariales.</title>
        <authorList>
            <person name="Hensen N."/>
            <person name="Bonometti L."/>
            <person name="Westerberg I."/>
            <person name="Brannstrom I.O."/>
            <person name="Guillou S."/>
            <person name="Cros-Aarteil S."/>
            <person name="Calhoun S."/>
            <person name="Haridas S."/>
            <person name="Kuo A."/>
            <person name="Mondo S."/>
            <person name="Pangilinan J."/>
            <person name="Riley R."/>
            <person name="LaButti K."/>
            <person name="Andreopoulos B."/>
            <person name="Lipzen A."/>
            <person name="Chen C."/>
            <person name="Yan M."/>
            <person name="Daum C."/>
            <person name="Ng V."/>
            <person name="Clum A."/>
            <person name="Steindorff A."/>
            <person name="Ohm R.A."/>
            <person name="Martin F."/>
            <person name="Silar P."/>
            <person name="Natvig D.O."/>
            <person name="Lalanne C."/>
            <person name="Gautier V."/>
            <person name="Ament-Velasquez S.L."/>
            <person name="Kruys A."/>
            <person name="Hutchinson M.I."/>
            <person name="Powell A.J."/>
            <person name="Barry K."/>
            <person name="Miller A.N."/>
            <person name="Grigoriev I.V."/>
            <person name="Debuchy R."/>
            <person name="Gladieux P."/>
            <person name="Hiltunen Thoren M."/>
            <person name="Johannesson H."/>
        </authorList>
    </citation>
    <scope>NUCLEOTIDE SEQUENCE</scope>
    <source>
        <strain evidence="5">CBS 141.50</strain>
    </source>
</reference>
<dbReference type="InterPro" id="IPR027417">
    <property type="entry name" value="P-loop_NTPase"/>
</dbReference>
<feature type="coiled-coil region" evidence="1">
    <location>
        <begin position="666"/>
        <end position="766"/>
    </location>
</feature>
<evidence type="ECO:0000313" key="6">
    <source>
        <dbReference type="Proteomes" id="UP001302676"/>
    </source>
</evidence>